<dbReference type="Proteomes" id="UP000249304">
    <property type="component" value="Unassembled WGS sequence"/>
</dbReference>
<protein>
    <submittedName>
        <fullName evidence="1">Uncharacterized protein</fullName>
    </submittedName>
</protein>
<accession>A0A2W2EHW8</accession>
<dbReference type="RefSeq" id="WP_111183884.1">
    <property type="nucleotide sequence ID" value="NZ_POUD01000257.1"/>
</dbReference>
<dbReference type="EMBL" id="POUD01000257">
    <property type="protein sequence ID" value="PZG08917.1"/>
    <property type="molecule type" value="Genomic_DNA"/>
</dbReference>
<sequence>MHTDPLADTTVVLPPGVTIDRYTVTGQPSGNRLEATPRVHIEPYRDEFHAGPRDDAWMIRKGFPSDRLLWNYTLGDWSYPHVPDPDDFTRPLDKAISQARRIVGLDSDADPSPQQRSTP</sequence>
<dbReference type="AlphaFoldDB" id="A0A2W2EHW8"/>
<evidence type="ECO:0000313" key="2">
    <source>
        <dbReference type="Proteomes" id="UP000249304"/>
    </source>
</evidence>
<organism evidence="1 2">
    <name type="scientific">Nonomuraea aridisoli</name>
    <dbReference type="NCBI Taxonomy" id="2070368"/>
    <lineage>
        <taxon>Bacteria</taxon>
        <taxon>Bacillati</taxon>
        <taxon>Actinomycetota</taxon>
        <taxon>Actinomycetes</taxon>
        <taxon>Streptosporangiales</taxon>
        <taxon>Streptosporangiaceae</taxon>
        <taxon>Nonomuraea</taxon>
    </lineage>
</organism>
<evidence type="ECO:0000313" key="1">
    <source>
        <dbReference type="EMBL" id="PZG08917.1"/>
    </source>
</evidence>
<comment type="caution">
    <text evidence="1">The sequence shown here is derived from an EMBL/GenBank/DDBJ whole genome shotgun (WGS) entry which is preliminary data.</text>
</comment>
<name>A0A2W2EHW8_9ACTN</name>
<gene>
    <name evidence="1" type="ORF">C1J01_38390</name>
</gene>
<reference evidence="1 2" key="1">
    <citation type="submission" date="2018-01" db="EMBL/GenBank/DDBJ databases">
        <title>Draft genome sequence of Nonomuraea sp. KC333.</title>
        <authorList>
            <person name="Sahin N."/>
            <person name="Saygin H."/>
            <person name="Ay H."/>
        </authorList>
    </citation>
    <scope>NUCLEOTIDE SEQUENCE [LARGE SCALE GENOMIC DNA]</scope>
    <source>
        <strain evidence="1 2">KC333</strain>
    </source>
</reference>
<keyword evidence="2" id="KW-1185">Reference proteome</keyword>
<proteinExistence type="predicted"/>